<dbReference type="GO" id="GO:0008168">
    <property type="term" value="F:methyltransferase activity"/>
    <property type="evidence" value="ECO:0007669"/>
    <property type="project" value="UniProtKB-KW"/>
</dbReference>
<keyword evidence="2" id="KW-0808">Transferase</keyword>
<dbReference type="PATRIC" id="fig|401562.3.peg.4724"/>
<dbReference type="OrthoDB" id="8385759at2"/>
<comment type="caution">
    <text evidence="2">The sequence shown here is derived from an EMBL/GenBank/DDBJ whole genome shotgun (WGS) entry which is preliminary data.</text>
</comment>
<reference evidence="2 3" key="1">
    <citation type="journal article" date="2016" name="Front. Microbiol.">
        <title>Genomic Resource of Rice Seed Associated Bacteria.</title>
        <authorList>
            <person name="Midha S."/>
            <person name="Bansal K."/>
            <person name="Sharma S."/>
            <person name="Kumar N."/>
            <person name="Patil P.P."/>
            <person name="Chaudhry V."/>
            <person name="Patil P.B."/>
        </authorList>
    </citation>
    <scope>NUCLEOTIDE SEQUENCE [LARGE SCALE GENOMIC DNA]</scope>
    <source>
        <strain evidence="2 3">NS226</strain>
    </source>
</reference>
<organism evidence="2 3">
    <name type="scientific">Aureimonas ureilytica</name>
    <dbReference type="NCBI Taxonomy" id="401562"/>
    <lineage>
        <taxon>Bacteria</taxon>
        <taxon>Pseudomonadati</taxon>
        <taxon>Pseudomonadota</taxon>
        <taxon>Alphaproteobacteria</taxon>
        <taxon>Hyphomicrobiales</taxon>
        <taxon>Aurantimonadaceae</taxon>
        <taxon>Aureimonas</taxon>
    </lineage>
</organism>
<gene>
    <name evidence="2" type="ORF">NS226_21340</name>
</gene>
<dbReference type="InterPro" id="IPR013217">
    <property type="entry name" value="Methyltransf_12"/>
</dbReference>
<dbReference type="AlphaFoldDB" id="A0A175R4K8"/>
<protein>
    <submittedName>
        <fullName evidence="2">Methyltransferase type 12</fullName>
    </submittedName>
</protein>
<evidence type="ECO:0000313" key="3">
    <source>
        <dbReference type="Proteomes" id="UP000078272"/>
    </source>
</evidence>
<feature type="domain" description="Methyltransferase type 12" evidence="1">
    <location>
        <begin position="58"/>
        <end position="152"/>
    </location>
</feature>
<dbReference type="CDD" id="cd02440">
    <property type="entry name" value="AdoMet_MTases"/>
    <property type="match status" value="1"/>
</dbReference>
<accession>A0A175R4K8</accession>
<dbReference type="InterPro" id="IPR050508">
    <property type="entry name" value="Methyltransf_Superfamily"/>
</dbReference>
<dbReference type="Proteomes" id="UP000078272">
    <property type="component" value="Unassembled WGS sequence"/>
</dbReference>
<dbReference type="STRING" id="401562.NS365_06525"/>
<dbReference type="Gene3D" id="3.40.50.150">
    <property type="entry name" value="Vaccinia Virus protein VP39"/>
    <property type="match status" value="1"/>
</dbReference>
<dbReference type="InterPro" id="IPR029063">
    <property type="entry name" value="SAM-dependent_MTases_sf"/>
</dbReference>
<dbReference type="EMBL" id="LDPZ01000070">
    <property type="protein sequence ID" value="KTQ84622.1"/>
    <property type="molecule type" value="Genomic_DNA"/>
</dbReference>
<proteinExistence type="predicted"/>
<evidence type="ECO:0000259" key="1">
    <source>
        <dbReference type="Pfam" id="PF08242"/>
    </source>
</evidence>
<evidence type="ECO:0000313" key="2">
    <source>
        <dbReference type="EMBL" id="KTQ84622.1"/>
    </source>
</evidence>
<dbReference type="PANTHER" id="PTHR42912">
    <property type="entry name" value="METHYLTRANSFERASE"/>
    <property type="match status" value="1"/>
</dbReference>
<name>A0A175R4K8_9HYPH</name>
<keyword evidence="2" id="KW-0489">Methyltransferase</keyword>
<sequence length="272" mass="29765">MDEHFAANLANWNERARLHASDTTGSYRIAQVLSGGSSLHAIEAGEIGDLAGLDVVHLQCHIGLDTLSLKHLGARSVTGLDFSPDALAAARDFAARAGTDARFVEASLYDAPEALGAQYDLVFVTWGAINWLPDITAWAKVVADVLRPGGRLYLLEGHPVLNQCEWRDGQPVLTYDHRTPTAQPLVFDETQTYTGDARPLTQTRNYEWIHALSDIVNALIGAGLRLDFLREHEQIAWRAFPDMIETGVDLFSLPPGVPRLPMSFSIGATKPL</sequence>
<dbReference type="GO" id="GO:0032259">
    <property type="term" value="P:methylation"/>
    <property type="evidence" value="ECO:0007669"/>
    <property type="project" value="UniProtKB-KW"/>
</dbReference>
<dbReference type="RefSeq" id="WP_058636676.1">
    <property type="nucleotide sequence ID" value="NZ_LDPZ01000070.1"/>
</dbReference>
<dbReference type="SUPFAM" id="SSF53335">
    <property type="entry name" value="S-adenosyl-L-methionine-dependent methyltransferases"/>
    <property type="match status" value="1"/>
</dbReference>
<dbReference type="Pfam" id="PF08242">
    <property type="entry name" value="Methyltransf_12"/>
    <property type="match status" value="1"/>
</dbReference>